<evidence type="ECO:0000259" key="1">
    <source>
        <dbReference type="SMART" id="SM00418"/>
    </source>
</evidence>
<proteinExistence type="predicted"/>
<dbReference type="OrthoDB" id="7192471at2"/>
<reference evidence="2 3" key="1">
    <citation type="journal article" date="2012" name="J. Bacteriol.">
        <title>Genome Sequence of Nitratireductor pacificus Type Strain pht-3B.</title>
        <authorList>
            <person name="Lai Q."/>
            <person name="Li G."/>
            <person name="Shao Z."/>
        </authorList>
    </citation>
    <scope>NUCLEOTIDE SEQUENCE [LARGE SCALE GENOMIC DNA]</scope>
    <source>
        <strain evidence="3">pht-3B</strain>
    </source>
</reference>
<dbReference type="Pfam" id="PF12840">
    <property type="entry name" value="HTH_20"/>
    <property type="match status" value="1"/>
</dbReference>
<dbReference type="PATRIC" id="fig|391937.3.peg.3101"/>
<dbReference type="STRING" id="391937.NA2_15082"/>
<dbReference type="InterPro" id="IPR001845">
    <property type="entry name" value="HTH_ArsR_DNA-bd_dom"/>
</dbReference>
<dbReference type="InterPro" id="IPR036390">
    <property type="entry name" value="WH_DNA-bd_sf"/>
</dbReference>
<gene>
    <name evidence="2" type="ORF">NA2_15082</name>
</gene>
<dbReference type="eggNOG" id="COG0640">
    <property type="taxonomic scope" value="Bacteria"/>
</dbReference>
<dbReference type="SUPFAM" id="SSF46785">
    <property type="entry name" value="Winged helix' DNA-binding domain"/>
    <property type="match status" value="1"/>
</dbReference>
<dbReference type="Proteomes" id="UP000006786">
    <property type="component" value="Unassembled WGS sequence"/>
</dbReference>
<dbReference type="InterPro" id="IPR036388">
    <property type="entry name" value="WH-like_DNA-bd_sf"/>
</dbReference>
<dbReference type="RefSeq" id="WP_008597876.1">
    <property type="nucleotide sequence ID" value="NZ_AMRM01000017.1"/>
</dbReference>
<dbReference type="EMBL" id="AMRM01000017">
    <property type="protein sequence ID" value="EKF18016.1"/>
    <property type="molecule type" value="Genomic_DNA"/>
</dbReference>
<dbReference type="SMART" id="SM00418">
    <property type="entry name" value="HTH_ARSR"/>
    <property type="match status" value="1"/>
</dbReference>
<sequence>MPPHPTIDQISLPTVLAVLGDQTRLAILGDLARREGKAMTCSNFIDLASKSNLSYHFAKMREAGIIRVEPSGTSRLITLRRDDLDARFPGLLDSIIATAVTLPPPEKRAAAAT</sequence>
<evidence type="ECO:0000313" key="3">
    <source>
        <dbReference type="Proteomes" id="UP000006786"/>
    </source>
</evidence>
<dbReference type="CDD" id="cd00090">
    <property type="entry name" value="HTH_ARSR"/>
    <property type="match status" value="1"/>
</dbReference>
<feature type="domain" description="HTH arsR-type" evidence="1">
    <location>
        <begin position="14"/>
        <end position="93"/>
    </location>
</feature>
<dbReference type="AlphaFoldDB" id="K2M763"/>
<dbReference type="InterPro" id="IPR011991">
    <property type="entry name" value="ArsR-like_HTH"/>
</dbReference>
<dbReference type="GO" id="GO:0003700">
    <property type="term" value="F:DNA-binding transcription factor activity"/>
    <property type="evidence" value="ECO:0007669"/>
    <property type="project" value="InterPro"/>
</dbReference>
<comment type="caution">
    <text evidence="2">The sequence shown here is derived from an EMBL/GenBank/DDBJ whole genome shotgun (WGS) entry which is preliminary data.</text>
</comment>
<evidence type="ECO:0000313" key="2">
    <source>
        <dbReference type="EMBL" id="EKF18016.1"/>
    </source>
</evidence>
<organism evidence="2 3">
    <name type="scientific">Nitratireductor pacificus pht-3B</name>
    <dbReference type="NCBI Taxonomy" id="391937"/>
    <lineage>
        <taxon>Bacteria</taxon>
        <taxon>Pseudomonadati</taxon>
        <taxon>Pseudomonadota</taxon>
        <taxon>Alphaproteobacteria</taxon>
        <taxon>Hyphomicrobiales</taxon>
        <taxon>Phyllobacteriaceae</taxon>
        <taxon>Nitratireductor</taxon>
    </lineage>
</organism>
<accession>K2M763</accession>
<name>K2M763_9HYPH</name>
<dbReference type="Gene3D" id="1.10.10.10">
    <property type="entry name" value="Winged helix-like DNA-binding domain superfamily/Winged helix DNA-binding domain"/>
    <property type="match status" value="1"/>
</dbReference>
<keyword evidence="3" id="KW-1185">Reference proteome</keyword>
<protein>
    <submittedName>
        <fullName evidence="2">ArsR family transcriptional regulator</fullName>
    </submittedName>
</protein>